<evidence type="ECO:0000256" key="2">
    <source>
        <dbReference type="ARBA" id="ARBA00004300"/>
    </source>
</evidence>
<evidence type="ECO:0000256" key="11">
    <source>
        <dbReference type="ARBA" id="ARBA00023069"/>
    </source>
</evidence>
<keyword evidence="13" id="KW-0206">Cytoskeleton</keyword>
<evidence type="ECO:0000256" key="10">
    <source>
        <dbReference type="ARBA" id="ARBA00023017"/>
    </source>
</evidence>
<reference evidence="16" key="2">
    <citation type="submission" date="2009-11" db="EMBL/GenBank/DDBJ databases">
        <title>The Genome Sequence of Allomyces macrogynus strain ATCC 38327.</title>
        <authorList>
            <consortium name="The Broad Institute Genome Sequencing Platform"/>
            <person name="Russ C."/>
            <person name="Cuomo C."/>
            <person name="Shea T."/>
            <person name="Young S.K."/>
            <person name="Zeng Q."/>
            <person name="Koehrsen M."/>
            <person name="Haas B."/>
            <person name="Borodovsky M."/>
            <person name="Guigo R."/>
            <person name="Alvarado L."/>
            <person name="Berlin A."/>
            <person name="Borenstein D."/>
            <person name="Chen Z."/>
            <person name="Engels R."/>
            <person name="Freedman E."/>
            <person name="Gellesch M."/>
            <person name="Goldberg J."/>
            <person name="Griggs A."/>
            <person name="Gujja S."/>
            <person name="Heiman D."/>
            <person name="Hepburn T."/>
            <person name="Howarth C."/>
            <person name="Jen D."/>
            <person name="Larson L."/>
            <person name="Lewis B."/>
            <person name="Mehta T."/>
            <person name="Park D."/>
            <person name="Pearson M."/>
            <person name="Roberts A."/>
            <person name="Saif S."/>
            <person name="Shenoy N."/>
            <person name="Sisk P."/>
            <person name="Stolte C."/>
            <person name="Sykes S."/>
            <person name="Walk T."/>
            <person name="White J."/>
            <person name="Yandava C."/>
            <person name="Burger G."/>
            <person name="Gray M.W."/>
            <person name="Holland P.W.H."/>
            <person name="King N."/>
            <person name="Lang F.B.F."/>
            <person name="Roger A.J."/>
            <person name="Ruiz-Trillo I."/>
            <person name="Lander E."/>
            <person name="Nusbaum C."/>
        </authorList>
    </citation>
    <scope>NUCLEOTIDE SEQUENCE [LARGE SCALE GENOMIC DNA]</scope>
    <source>
        <strain evidence="16">ATCC 38327</strain>
    </source>
</reference>
<gene>
    <name evidence="15" type="ORF">AMAG_11872</name>
</gene>
<evidence type="ECO:0000256" key="1">
    <source>
        <dbReference type="ARBA" id="ARBA00004120"/>
    </source>
</evidence>
<sequence length="372" mass="39424">MSLATAAAPAPVVTKDLWAVLKDEYKSQQRASEASSDAQSGHETIVVLAGGKSCGKTALINRFLDKGSDPSPPPTVGLEYTYGRRTRAAANIKDVVHLWEVGGGPAGTKVVTVPLSAATVHTTAVLLCVDLTRPADLASTIESYLAVLSSRIDELLAGLEKRGSKRPKGMRAFAMKKYTTAAAAAATSASASSLDLPSKTSHPDKARLALLPIQWALVGTRYDEFRDLPSEVRKHVARLMRYYAHIYGGALVMASDRDEPALAKARMARDLGETKQLLSHYAFKTAAPKGECTDYNRPLYVPAGSDALSAIFAGIDAASLEDLKATLDAHAAAMPAKSGAAAFKTTGAAKARAWDAQFAEPLIDVECQARRA</sequence>
<dbReference type="GO" id="GO:0035721">
    <property type="term" value="P:intraciliary retrograde transport"/>
    <property type="evidence" value="ECO:0007669"/>
    <property type="project" value="InterPro"/>
</dbReference>
<dbReference type="GO" id="GO:0005930">
    <property type="term" value="C:axoneme"/>
    <property type="evidence" value="ECO:0007669"/>
    <property type="project" value="UniProtKB-SubCell"/>
</dbReference>
<evidence type="ECO:0000256" key="4">
    <source>
        <dbReference type="ARBA" id="ARBA00006831"/>
    </source>
</evidence>
<evidence type="ECO:0000256" key="13">
    <source>
        <dbReference type="ARBA" id="ARBA00023212"/>
    </source>
</evidence>
<comment type="subcellular location">
    <subcellularLocation>
        <location evidence="3">Cytoplasm</location>
        <location evidence="3">Cytoskeleton</location>
        <location evidence="3">Cilium axoneme</location>
    </subcellularLocation>
    <subcellularLocation>
        <location evidence="1">Cytoplasm</location>
        <location evidence="1">Cytoskeleton</location>
        <location evidence="1">Cilium basal body</location>
    </subcellularLocation>
    <subcellularLocation>
        <location evidence="2">Cytoplasm</location>
        <location evidence="2">Cytoskeleton</location>
        <location evidence="2">Microtubule organizing center</location>
        <location evidence="2">Centrosome</location>
    </subcellularLocation>
</comment>
<dbReference type="GO" id="GO:0005868">
    <property type="term" value="C:cytoplasmic dynein complex"/>
    <property type="evidence" value="ECO:0007669"/>
    <property type="project" value="InterPro"/>
</dbReference>
<evidence type="ECO:0000256" key="9">
    <source>
        <dbReference type="ARBA" id="ARBA00022794"/>
    </source>
</evidence>
<keyword evidence="9" id="KW-0970">Cilium biogenesis/degradation</keyword>
<dbReference type="GO" id="GO:0045504">
    <property type="term" value="F:dynein heavy chain binding"/>
    <property type="evidence" value="ECO:0007669"/>
    <property type="project" value="TreeGrafter"/>
</dbReference>
<dbReference type="InterPro" id="IPR022780">
    <property type="entry name" value="Dynein_light_int_chain"/>
</dbReference>
<evidence type="ECO:0000256" key="3">
    <source>
        <dbReference type="ARBA" id="ARBA00004430"/>
    </source>
</evidence>
<dbReference type="VEuPathDB" id="FungiDB:AMAG_11872"/>
<dbReference type="STRING" id="578462.A0A0L0SY27"/>
<evidence type="ECO:0000313" key="15">
    <source>
        <dbReference type="EMBL" id="KNE67407.1"/>
    </source>
</evidence>
<dbReference type="SUPFAM" id="SSF52540">
    <property type="entry name" value="P-loop containing nucleoside triphosphate hydrolases"/>
    <property type="match status" value="1"/>
</dbReference>
<dbReference type="eggNOG" id="KOG3929">
    <property type="taxonomic scope" value="Eukaryota"/>
</dbReference>
<reference evidence="15 16" key="1">
    <citation type="submission" date="2009-11" db="EMBL/GenBank/DDBJ databases">
        <title>Annotation of Allomyces macrogynus ATCC 38327.</title>
        <authorList>
            <consortium name="The Broad Institute Genome Sequencing Platform"/>
            <person name="Russ C."/>
            <person name="Cuomo C."/>
            <person name="Burger G."/>
            <person name="Gray M.W."/>
            <person name="Holland P.W.H."/>
            <person name="King N."/>
            <person name="Lang F.B.F."/>
            <person name="Roger A.J."/>
            <person name="Ruiz-Trillo I."/>
            <person name="Young S.K."/>
            <person name="Zeng Q."/>
            <person name="Gargeya S."/>
            <person name="Fitzgerald M."/>
            <person name="Haas B."/>
            <person name="Abouelleil A."/>
            <person name="Alvarado L."/>
            <person name="Arachchi H.M."/>
            <person name="Berlin A."/>
            <person name="Chapman S.B."/>
            <person name="Gearin G."/>
            <person name="Goldberg J."/>
            <person name="Griggs A."/>
            <person name="Gujja S."/>
            <person name="Hansen M."/>
            <person name="Heiman D."/>
            <person name="Howarth C."/>
            <person name="Larimer J."/>
            <person name="Lui A."/>
            <person name="MacDonald P.J.P."/>
            <person name="McCowen C."/>
            <person name="Montmayeur A."/>
            <person name="Murphy C."/>
            <person name="Neiman D."/>
            <person name="Pearson M."/>
            <person name="Priest M."/>
            <person name="Roberts A."/>
            <person name="Saif S."/>
            <person name="Shea T."/>
            <person name="Sisk P."/>
            <person name="Stolte C."/>
            <person name="Sykes S."/>
            <person name="Wortman J."/>
            <person name="Nusbaum C."/>
            <person name="Birren B."/>
        </authorList>
    </citation>
    <scope>NUCLEOTIDE SEQUENCE [LARGE SCALE GENOMIC DNA]</scope>
    <source>
        <strain evidence="15 16">ATCC 38327</strain>
    </source>
</reference>
<accession>A0A0L0SY27</accession>
<keyword evidence="10" id="KW-0243">Dynein</keyword>
<keyword evidence="8" id="KW-0493">Microtubule</keyword>
<dbReference type="Pfam" id="PF05783">
    <property type="entry name" value="DLIC"/>
    <property type="match status" value="1"/>
</dbReference>
<dbReference type="GO" id="GO:0036064">
    <property type="term" value="C:ciliary basal body"/>
    <property type="evidence" value="ECO:0007669"/>
    <property type="project" value="TreeGrafter"/>
</dbReference>
<keyword evidence="14" id="KW-0966">Cell projection</keyword>
<evidence type="ECO:0000256" key="7">
    <source>
        <dbReference type="ARBA" id="ARBA00022490"/>
    </source>
</evidence>
<dbReference type="AlphaFoldDB" id="A0A0L0SY27"/>
<keyword evidence="16" id="KW-1185">Reference proteome</keyword>
<comment type="similarity">
    <text evidence="4">Belongs to the dynein light intermediate chain family.</text>
</comment>
<proteinExistence type="inferred from homology"/>
<dbReference type="PANTHER" id="PTHR13236">
    <property type="entry name" value="DYNEIN 2 LIGHT INTERMEDIATE CHAIN, ISOFORM 2"/>
    <property type="match status" value="1"/>
</dbReference>
<keyword evidence="12" id="KW-0505">Motor protein</keyword>
<dbReference type="OMA" id="FWEIAQG"/>
<dbReference type="OrthoDB" id="10263060at2759"/>
<evidence type="ECO:0000256" key="8">
    <source>
        <dbReference type="ARBA" id="ARBA00022701"/>
    </source>
</evidence>
<protein>
    <recommendedName>
        <fullName evidence="5">Cytoplasmic dynein 2 light intermediate chain 1</fullName>
    </recommendedName>
</protein>
<evidence type="ECO:0000256" key="12">
    <source>
        <dbReference type="ARBA" id="ARBA00023175"/>
    </source>
</evidence>
<evidence type="ECO:0000256" key="14">
    <source>
        <dbReference type="ARBA" id="ARBA00023273"/>
    </source>
</evidence>
<evidence type="ECO:0000256" key="5">
    <source>
        <dbReference type="ARBA" id="ARBA00018863"/>
    </source>
</evidence>
<organism evidence="15 16">
    <name type="scientific">Allomyces macrogynus (strain ATCC 38327)</name>
    <name type="common">Allomyces javanicus var. macrogynus</name>
    <dbReference type="NCBI Taxonomy" id="578462"/>
    <lineage>
        <taxon>Eukaryota</taxon>
        <taxon>Fungi</taxon>
        <taxon>Fungi incertae sedis</taxon>
        <taxon>Blastocladiomycota</taxon>
        <taxon>Blastocladiomycetes</taxon>
        <taxon>Blastocladiales</taxon>
        <taxon>Blastocladiaceae</taxon>
        <taxon>Allomyces</taxon>
    </lineage>
</organism>
<name>A0A0L0SY27_ALLM3</name>
<keyword evidence="11" id="KW-0969">Cilium</keyword>
<dbReference type="GO" id="GO:0035735">
    <property type="term" value="P:intraciliary transport involved in cilium assembly"/>
    <property type="evidence" value="ECO:0007669"/>
    <property type="project" value="InterPro"/>
</dbReference>
<keyword evidence="6" id="KW-0217">Developmental protein</keyword>
<dbReference type="PANTHER" id="PTHR13236:SF0">
    <property type="entry name" value="CYTOPLASMIC DYNEIN 2 LIGHT INTERMEDIATE CHAIN 1"/>
    <property type="match status" value="1"/>
</dbReference>
<dbReference type="GO" id="GO:0005874">
    <property type="term" value="C:microtubule"/>
    <property type="evidence" value="ECO:0007669"/>
    <property type="project" value="UniProtKB-KW"/>
</dbReference>
<dbReference type="Gene3D" id="3.40.50.300">
    <property type="entry name" value="P-loop containing nucleotide triphosphate hydrolases"/>
    <property type="match status" value="1"/>
</dbReference>
<dbReference type="EMBL" id="GG745353">
    <property type="protein sequence ID" value="KNE67407.1"/>
    <property type="molecule type" value="Genomic_DNA"/>
</dbReference>
<dbReference type="InterPro" id="IPR040045">
    <property type="entry name" value="DYNC2LI1"/>
</dbReference>
<keyword evidence="7" id="KW-0963">Cytoplasm</keyword>
<dbReference type="Proteomes" id="UP000054350">
    <property type="component" value="Unassembled WGS sequence"/>
</dbReference>
<evidence type="ECO:0000313" key="16">
    <source>
        <dbReference type="Proteomes" id="UP000054350"/>
    </source>
</evidence>
<dbReference type="InterPro" id="IPR027417">
    <property type="entry name" value="P-loop_NTPase"/>
</dbReference>
<evidence type="ECO:0000256" key="6">
    <source>
        <dbReference type="ARBA" id="ARBA00022473"/>
    </source>
</evidence>